<feature type="transmembrane region" description="Helical" evidence="8">
    <location>
        <begin position="12"/>
        <end position="33"/>
    </location>
</feature>
<dbReference type="GO" id="GO:0016780">
    <property type="term" value="F:phosphotransferase activity, for other substituted phosphate groups"/>
    <property type="evidence" value="ECO:0007669"/>
    <property type="project" value="TreeGrafter"/>
</dbReference>
<keyword evidence="3 10" id="KW-0808">Transferase</keyword>
<keyword evidence="4 8" id="KW-0812">Transmembrane</keyword>
<evidence type="ECO:0000256" key="6">
    <source>
        <dbReference type="ARBA" id="ARBA00023136"/>
    </source>
</evidence>
<evidence type="ECO:0000256" key="7">
    <source>
        <dbReference type="SAM" id="MobiDB-lite"/>
    </source>
</evidence>
<gene>
    <name evidence="10" type="ordered locus">bpr_I0347</name>
</gene>
<evidence type="ECO:0000256" key="4">
    <source>
        <dbReference type="ARBA" id="ARBA00022692"/>
    </source>
</evidence>
<dbReference type="InterPro" id="IPR017475">
    <property type="entry name" value="EPS_sugar_tfrase"/>
</dbReference>
<evidence type="ECO:0000256" key="2">
    <source>
        <dbReference type="ARBA" id="ARBA00006464"/>
    </source>
</evidence>
<feature type="transmembrane region" description="Helical" evidence="8">
    <location>
        <begin position="87"/>
        <end position="108"/>
    </location>
</feature>
<dbReference type="eggNOG" id="COG2148">
    <property type="taxonomic scope" value="Bacteria"/>
</dbReference>
<sequence>MGQIHLKNKYVYRWVCMVVLSLIATGMFIWVWIGFVRYNNQTGSLMGKGNLLMSFGIYFLLYHIIGKALKAFRIGVDRKANLLASQVLTVFSVDAVEVLVSCAITGQFRFFPDFLWRYVLLALVQSILLCLLVIPLVDLYRHFFKAHQILEVYQEASYEKLHFMNDRPDKFHIKDIININEGLDKIFDKMEDYDAVLINDIPSEIKNDILKECFNRNKRVYFTPKISDIIGKNSEEINLFDTPLYLCRNSGLTFAQSFVKRVCDIVFSLIGIIITSPILLVTALAIKLEDGGPVFFRQERATLGGREFSILKFRSMIVDAEKDGRPHPAGEKDPRITKVGNFIRATRIDELPQLINILKGDMSIVGPRPERLEHVHKYCEEIPEFSYRLKVKGGLTGPAQVFGKYNTSPLNKLKMDLYYITNYSLLLDLQILFETVKILVQKESTEGFSEERAEEMHDAAVLEERTEEMHDSATLEESVEEKHN</sequence>
<dbReference type="AlphaFoldDB" id="E0RYL4"/>
<evidence type="ECO:0000313" key="10">
    <source>
        <dbReference type="EMBL" id="ADL33095.1"/>
    </source>
</evidence>
<protein>
    <submittedName>
        <fullName evidence="10">Exopolysaccharide biosynthesis polyprenyl glycosylphosphotransferase</fullName>
    </submittedName>
</protein>
<evidence type="ECO:0000256" key="8">
    <source>
        <dbReference type="SAM" id="Phobius"/>
    </source>
</evidence>
<feature type="transmembrane region" description="Helical" evidence="8">
    <location>
        <begin position="114"/>
        <end position="137"/>
    </location>
</feature>
<proteinExistence type="inferred from homology"/>
<feature type="compositionally biased region" description="Basic and acidic residues" evidence="7">
    <location>
        <begin position="464"/>
        <end position="473"/>
    </location>
</feature>
<feature type="domain" description="Bacterial sugar transferase" evidence="9">
    <location>
        <begin position="260"/>
        <end position="440"/>
    </location>
</feature>
<evidence type="ECO:0000256" key="5">
    <source>
        <dbReference type="ARBA" id="ARBA00022989"/>
    </source>
</evidence>
<evidence type="ECO:0000256" key="1">
    <source>
        <dbReference type="ARBA" id="ARBA00004141"/>
    </source>
</evidence>
<feature type="transmembrane region" description="Helical" evidence="8">
    <location>
        <begin position="45"/>
        <end position="66"/>
    </location>
</feature>
<comment type="similarity">
    <text evidence="2">Belongs to the bacterial sugar transferase family.</text>
</comment>
<dbReference type="InterPro" id="IPR003362">
    <property type="entry name" value="Bact_transf"/>
</dbReference>
<name>E0RYL4_BUTPB</name>
<feature type="transmembrane region" description="Helical" evidence="8">
    <location>
        <begin position="265"/>
        <end position="286"/>
    </location>
</feature>
<dbReference type="PANTHER" id="PTHR30576">
    <property type="entry name" value="COLANIC BIOSYNTHESIS UDP-GLUCOSE LIPID CARRIER TRANSFERASE"/>
    <property type="match status" value="1"/>
</dbReference>
<dbReference type="EMBL" id="CP001810">
    <property type="protein sequence ID" value="ADL33095.1"/>
    <property type="molecule type" value="Genomic_DNA"/>
</dbReference>
<comment type="subcellular location">
    <subcellularLocation>
        <location evidence="1">Membrane</location>
        <topology evidence="1">Multi-pass membrane protein</topology>
    </subcellularLocation>
</comment>
<keyword evidence="5 8" id="KW-1133">Transmembrane helix</keyword>
<dbReference type="STRING" id="515622.bpr_I0347"/>
<dbReference type="RefSeq" id="WP_013279752.1">
    <property type="nucleotide sequence ID" value="NC_014387.1"/>
</dbReference>
<dbReference type="PANTHER" id="PTHR30576:SF0">
    <property type="entry name" value="UNDECAPRENYL-PHOSPHATE N-ACETYLGALACTOSAMINYL 1-PHOSPHATE TRANSFERASE-RELATED"/>
    <property type="match status" value="1"/>
</dbReference>
<reference evidence="10 11" key="1">
    <citation type="journal article" date="2010" name="PLoS ONE">
        <title>The glycobiome of the rumen bacterium Butyrivibrio proteoclasticus B316(T) highlights adaptation to a polysaccharide-rich environment.</title>
        <authorList>
            <person name="Kelly W.J."/>
            <person name="Leahy S.C."/>
            <person name="Altermann E."/>
            <person name="Yeoman C.J."/>
            <person name="Dunne J.C."/>
            <person name="Kong Z."/>
            <person name="Pacheco D.M."/>
            <person name="Li D."/>
            <person name="Noel S.J."/>
            <person name="Moon C.D."/>
            <person name="Cookson A.L."/>
            <person name="Attwood G.T."/>
        </authorList>
    </citation>
    <scope>NUCLEOTIDE SEQUENCE [LARGE SCALE GENOMIC DNA]</scope>
    <source>
        <strain evidence="11">ATCC 51982 / DSM 14932 / B316</strain>
    </source>
</reference>
<evidence type="ECO:0000256" key="3">
    <source>
        <dbReference type="ARBA" id="ARBA00022679"/>
    </source>
</evidence>
<keyword evidence="6 8" id="KW-0472">Membrane</keyword>
<evidence type="ECO:0000259" key="9">
    <source>
        <dbReference type="Pfam" id="PF02397"/>
    </source>
</evidence>
<dbReference type="Pfam" id="PF02397">
    <property type="entry name" value="Bac_transf"/>
    <property type="match status" value="1"/>
</dbReference>
<dbReference type="KEGG" id="bpb:bpr_I0347"/>
<evidence type="ECO:0000313" key="11">
    <source>
        <dbReference type="Proteomes" id="UP000001299"/>
    </source>
</evidence>
<keyword evidence="11" id="KW-1185">Reference proteome</keyword>
<organism evidence="10 11">
    <name type="scientific">Butyrivibrio proteoclasticus (strain ATCC 51982 / DSM 14932 / B316)</name>
    <name type="common">Clostridium proteoclasticum</name>
    <dbReference type="NCBI Taxonomy" id="515622"/>
    <lineage>
        <taxon>Bacteria</taxon>
        <taxon>Bacillati</taxon>
        <taxon>Bacillota</taxon>
        <taxon>Clostridia</taxon>
        <taxon>Lachnospirales</taxon>
        <taxon>Lachnospiraceae</taxon>
        <taxon>Butyrivibrio</taxon>
    </lineage>
</organism>
<dbReference type="GO" id="GO:0016020">
    <property type="term" value="C:membrane"/>
    <property type="evidence" value="ECO:0007669"/>
    <property type="project" value="UniProtKB-SubCell"/>
</dbReference>
<feature type="region of interest" description="Disordered" evidence="7">
    <location>
        <begin position="464"/>
        <end position="484"/>
    </location>
</feature>
<dbReference type="NCBIfam" id="TIGR03025">
    <property type="entry name" value="EPS_sugtrans"/>
    <property type="match status" value="1"/>
</dbReference>
<dbReference type="Proteomes" id="UP000001299">
    <property type="component" value="Chromosome 1"/>
</dbReference>
<dbReference type="HOGENOM" id="CLU_024920_0_0_9"/>
<accession>E0RYL4</accession>